<dbReference type="EMBL" id="JASCZI010090757">
    <property type="protein sequence ID" value="MED6146121.1"/>
    <property type="molecule type" value="Genomic_DNA"/>
</dbReference>
<feature type="transmembrane region" description="Helical" evidence="6">
    <location>
        <begin position="246"/>
        <end position="268"/>
    </location>
</feature>
<comment type="subcellular location">
    <subcellularLocation>
        <location evidence="1">Membrane</location>
        <topology evidence="1">Multi-pass membrane protein</topology>
    </subcellularLocation>
</comment>
<dbReference type="Pfam" id="PF01554">
    <property type="entry name" value="MatE"/>
    <property type="match status" value="2"/>
</dbReference>
<evidence type="ECO:0000256" key="2">
    <source>
        <dbReference type="ARBA" id="ARBA00010199"/>
    </source>
</evidence>
<evidence type="ECO:0000313" key="7">
    <source>
        <dbReference type="EMBL" id="MED6146121.1"/>
    </source>
</evidence>
<evidence type="ECO:0000256" key="1">
    <source>
        <dbReference type="ARBA" id="ARBA00004141"/>
    </source>
</evidence>
<reference evidence="7 8" key="1">
    <citation type="journal article" date="2023" name="Plants (Basel)">
        <title>Bridging the Gap: Combining Genomics and Transcriptomics Approaches to Understand Stylosanthes scabra, an Orphan Legume from the Brazilian Caatinga.</title>
        <authorList>
            <person name="Ferreira-Neto J.R.C."/>
            <person name="da Silva M.D."/>
            <person name="Binneck E."/>
            <person name="de Melo N.F."/>
            <person name="da Silva R.H."/>
            <person name="de Melo A.L.T.M."/>
            <person name="Pandolfi V."/>
            <person name="Bustamante F.O."/>
            <person name="Brasileiro-Vidal A.C."/>
            <person name="Benko-Iseppon A.M."/>
        </authorList>
    </citation>
    <scope>NUCLEOTIDE SEQUENCE [LARGE SCALE GENOMIC DNA]</scope>
    <source>
        <tissue evidence="7">Leaves</tissue>
    </source>
</reference>
<keyword evidence="8" id="KW-1185">Reference proteome</keyword>
<feature type="transmembrane region" description="Helical" evidence="6">
    <location>
        <begin position="127"/>
        <end position="147"/>
    </location>
</feature>
<dbReference type="CDD" id="cd13132">
    <property type="entry name" value="MATE_eukaryotic"/>
    <property type="match status" value="1"/>
</dbReference>
<feature type="transmembrane region" description="Helical" evidence="6">
    <location>
        <begin position="58"/>
        <end position="80"/>
    </location>
</feature>
<protein>
    <submittedName>
        <fullName evidence="7">Uncharacterized protein</fullName>
    </submittedName>
</protein>
<proteinExistence type="inferred from homology"/>
<keyword evidence="3 6" id="KW-0812">Transmembrane</keyword>
<name>A0ABU6TBN2_9FABA</name>
<sequence length="402" mass="43762">MAGALETLCGQTFGAEQYHKLGNYTFIAIISLLLVCFPISLLWLFMDKLLLLLGQDHTISLVAGRYCVWLIPALFGYAVLQALVRYFQTQSLIFSMVVTSVIVLVLHIPICWVMVFQLGLGQNGAALSIGIAYWLSIMCFVIYIKFSKACEKTKIVLGRNALRSFKEFFQLAIPSALMVCLEWWSFELLVILAGLLPNPELETSVLSICLNICTTHYYIPYGVGAAISTRVSNELGAGNAEGARGAIQAVVVLAFAEAILVGSALFCFRHVLGYAFSNEIEVVHYVAKIVPLLCLSVSVDSFLGVLSGIARGSGWQKLGACTNLGAYYIVGIPISILLGFVLTFDGKGLWIGILTGSTLQAIILALITAFTNWEKQASLATERICEAEAREGTYEAHSNVLV</sequence>
<feature type="transmembrane region" description="Helical" evidence="6">
    <location>
        <begin position="349"/>
        <end position="370"/>
    </location>
</feature>
<feature type="transmembrane region" description="Helical" evidence="6">
    <location>
        <begin position="325"/>
        <end position="342"/>
    </location>
</feature>
<feature type="transmembrane region" description="Helical" evidence="6">
    <location>
        <begin position="21"/>
        <end position="46"/>
    </location>
</feature>
<keyword evidence="5 6" id="KW-0472">Membrane</keyword>
<evidence type="ECO:0000256" key="4">
    <source>
        <dbReference type="ARBA" id="ARBA00022989"/>
    </source>
</evidence>
<dbReference type="InterPro" id="IPR002528">
    <property type="entry name" value="MATE_fam"/>
</dbReference>
<evidence type="ECO:0000256" key="5">
    <source>
        <dbReference type="ARBA" id="ARBA00023136"/>
    </source>
</evidence>
<dbReference type="NCBIfam" id="TIGR00797">
    <property type="entry name" value="matE"/>
    <property type="match status" value="1"/>
</dbReference>
<evidence type="ECO:0000256" key="6">
    <source>
        <dbReference type="SAM" id="Phobius"/>
    </source>
</evidence>
<feature type="transmembrane region" description="Helical" evidence="6">
    <location>
        <begin position="92"/>
        <end position="115"/>
    </location>
</feature>
<comment type="similarity">
    <text evidence="2">Belongs to the multi antimicrobial extrusion (MATE) (TC 2.A.66.1) family.</text>
</comment>
<evidence type="ECO:0000313" key="8">
    <source>
        <dbReference type="Proteomes" id="UP001341840"/>
    </source>
</evidence>
<organism evidence="7 8">
    <name type="scientific">Stylosanthes scabra</name>
    <dbReference type="NCBI Taxonomy" id="79078"/>
    <lineage>
        <taxon>Eukaryota</taxon>
        <taxon>Viridiplantae</taxon>
        <taxon>Streptophyta</taxon>
        <taxon>Embryophyta</taxon>
        <taxon>Tracheophyta</taxon>
        <taxon>Spermatophyta</taxon>
        <taxon>Magnoliopsida</taxon>
        <taxon>eudicotyledons</taxon>
        <taxon>Gunneridae</taxon>
        <taxon>Pentapetalae</taxon>
        <taxon>rosids</taxon>
        <taxon>fabids</taxon>
        <taxon>Fabales</taxon>
        <taxon>Fabaceae</taxon>
        <taxon>Papilionoideae</taxon>
        <taxon>50 kb inversion clade</taxon>
        <taxon>dalbergioids sensu lato</taxon>
        <taxon>Dalbergieae</taxon>
        <taxon>Pterocarpus clade</taxon>
        <taxon>Stylosanthes</taxon>
    </lineage>
</organism>
<accession>A0ABU6TBN2</accession>
<dbReference type="PANTHER" id="PTHR11206">
    <property type="entry name" value="MULTIDRUG RESISTANCE PROTEIN"/>
    <property type="match status" value="1"/>
</dbReference>
<feature type="transmembrane region" description="Helical" evidence="6">
    <location>
        <begin position="289"/>
        <end position="310"/>
    </location>
</feature>
<keyword evidence="4 6" id="KW-1133">Transmembrane helix</keyword>
<comment type="caution">
    <text evidence="7">The sequence shown here is derived from an EMBL/GenBank/DDBJ whole genome shotgun (WGS) entry which is preliminary data.</text>
</comment>
<gene>
    <name evidence="7" type="ORF">PIB30_031602</name>
</gene>
<dbReference type="InterPro" id="IPR045069">
    <property type="entry name" value="MATE_euk"/>
</dbReference>
<dbReference type="Proteomes" id="UP001341840">
    <property type="component" value="Unassembled WGS sequence"/>
</dbReference>
<evidence type="ECO:0000256" key="3">
    <source>
        <dbReference type="ARBA" id="ARBA00022692"/>
    </source>
</evidence>